<dbReference type="SUPFAM" id="SSF55961">
    <property type="entry name" value="Bet v1-like"/>
    <property type="match status" value="1"/>
</dbReference>
<gene>
    <name evidence="3" type="ORF">ECE50_003450</name>
</gene>
<sequence length="142" mass="16327">MANIWHKLVIKASPEEVYKAVTTQEGLAGWWTPETIAKPETGSILRFSFGPDYFKEMKVTRLTPSSQVEWVCVQAFEDWIGTTVSFNIEPHKNGAVLLFRHDGWKEYTPSMASCTYDWAMFLRSLRLLCETGKGLAYPHQYE</sequence>
<comment type="caution">
    <text evidence="3">The sequence shown here is derived from an EMBL/GenBank/DDBJ whole genome shotgun (WGS) entry which is preliminary data.</text>
</comment>
<dbReference type="InterPro" id="IPR023393">
    <property type="entry name" value="START-like_dom_sf"/>
</dbReference>
<evidence type="ECO:0000256" key="1">
    <source>
        <dbReference type="ARBA" id="ARBA00006817"/>
    </source>
</evidence>
<evidence type="ECO:0000313" key="3">
    <source>
        <dbReference type="EMBL" id="NSL85872.1"/>
    </source>
</evidence>
<dbReference type="Pfam" id="PF08327">
    <property type="entry name" value="AHSA1"/>
    <property type="match status" value="1"/>
</dbReference>
<name>A0A3S1CYD9_9BACT</name>
<accession>A0A3S1CYD9</accession>
<dbReference type="EMBL" id="RIAR02000001">
    <property type="protein sequence ID" value="NSL85872.1"/>
    <property type="molecule type" value="Genomic_DNA"/>
</dbReference>
<dbReference type="AlphaFoldDB" id="A0A3S1CYD9"/>
<evidence type="ECO:0000313" key="4">
    <source>
        <dbReference type="Proteomes" id="UP000281028"/>
    </source>
</evidence>
<dbReference type="RefSeq" id="WP_127043305.1">
    <property type="nucleotide sequence ID" value="NZ_JAABOK010000008.1"/>
</dbReference>
<dbReference type="Gene3D" id="3.30.530.20">
    <property type="match status" value="1"/>
</dbReference>
<protein>
    <submittedName>
        <fullName evidence="3">SRPBCC domain-containing protein</fullName>
    </submittedName>
</protein>
<feature type="domain" description="Activator of Hsp90 ATPase homologue 1/2-like C-terminal" evidence="2">
    <location>
        <begin position="11"/>
        <end position="126"/>
    </location>
</feature>
<dbReference type="InterPro" id="IPR013538">
    <property type="entry name" value="ASHA1/2-like_C"/>
</dbReference>
<proteinExistence type="inferred from homology"/>
<evidence type="ECO:0000259" key="2">
    <source>
        <dbReference type="Pfam" id="PF08327"/>
    </source>
</evidence>
<comment type="similarity">
    <text evidence="1">Belongs to the AHA1 family.</text>
</comment>
<dbReference type="OrthoDB" id="287565at2"/>
<keyword evidence="4" id="KW-1185">Reference proteome</keyword>
<organism evidence="3 4">
    <name type="scientific">Chitinophaga solisilvae</name>
    <dbReference type="NCBI Taxonomy" id="1233460"/>
    <lineage>
        <taxon>Bacteria</taxon>
        <taxon>Pseudomonadati</taxon>
        <taxon>Bacteroidota</taxon>
        <taxon>Chitinophagia</taxon>
        <taxon>Chitinophagales</taxon>
        <taxon>Chitinophagaceae</taxon>
        <taxon>Chitinophaga</taxon>
    </lineage>
</organism>
<dbReference type="CDD" id="cd07814">
    <property type="entry name" value="SRPBCC_CalC_Aha1-like"/>
    <property type="match status" value="1"/>
</dbReference>
<reference evidence="3" key="1">
    <citation type="submission" date="2020-05" db="EMBL/GenBank/DDBJ databases">
        <title>Chitinophaga laudate sp. nov., isolated from a tropical peat swamp.</title>
        <authorList>
            <person name="Goh C.B.S."/>
            <person name="Lee M.S."/>
            <person name="Parimannan S."/>
            <person name="Pasbakhsh P."/>
            <person name="Yule C.M."/>
            <person name="Rajandas H."/>
            <person name="Loke S."/>
            <person name="Croft L."/>
            <person name="Tan J.B.L."/>
        </authorList>
    </citation>
    <scope>NUCLEOTIDE SEQUENCE</scope>
    <source>
        <strain evidence="3">Mgbs1</strain>
    </source>
</reference>
<dbReference type="Proteomes" id="UP000281028">
    <property type="component" value="Unassembled WGS sequence"/>
</dbReference>